<dbReference type="InterPro" id="IPR045875">
    <property type="entry name" value="NTF2"/>
</dbReference>
<dbReference type="InterPro" id="IPR002075">
    <property type="entry name" value="NTF2_dom"/>
</dbReference>
<evidence type="ECO:0000256" key="1">
    <source>
        <dbReference type="ARBA" id="ARBA00004496"/>
    </source>
</evidence>
<keyword evidence="2" id="KW-0963">Cytoplasm</keyword>
<dbReference type="FunFam" id="3.10.450.50:FF:000005">
    <property type="entry name" value="Nuclear transport factor 2"/>
    <property type="match status" value="1"/>
</dbReference>
<name>A0A7S3V0Z3_9STRA</name>
<dbReference type="SUPFAM" id="SSF54427">
    <property type="entry name" value="NTF2-like"/>
    <property type="match status" value="2"/>
</dbReference>
<dbReference type="Pfam" id="PF02136">
    <property type="entry name" value="NTF2"/>
    <property type="match status" value="2"/>
</dbReference>
<dbReference type="PANTHER" id="PTHR12612">
    <property type="entry name" value="NUCLEAR TRANSPORT FACTOR 2"/>
    <property type="match status" value="1"/>
</dbReference>
<evidence type="ECO:0000313" key="4">
    <source>
        <dbReference type="EMBL" id="CAE0444865.1"/>
    </source>
</evidence>
<dbReference type="InterPro" id="IPR032710">
    <property type="entry name" value="NTF2-like_dom_sf"/>
</dbReference>
<evidence type="ECO:0000259" key="3">
    <source>
        <dbReference type="PROSITE" id="PS50177"/>
    </source>
</evidence>
<evidence type="ECO:0000256" key="2">
    <source>
        <dbReference type="ARBA" id="ARBA00022490"/>
    </source>
</evidence>
<reference evidence="4" key="1">
    <citation type="submission" date="2021-01" db="EMBL/GenBank/DDBJ databases">
        <authorList>
            <person name="Corre E."/>
            <person name="Pelletier E."/>
            <person name="Niang G."/>
            <person name="Scheremetjew M."/>
            <person name="Finn R."/>
            <person name="Kale V."/>
            <person name="Holt S."/>
            <person name="Cochrane G."/>
            <person name="Meng A."/>
            <person name="Brown T."/>
            <person name="Cohen L."/>
        </authorList>
    </citation>
    <scope>NUCLEOTIDE SEQUENCE</scope>
    <source>
        <strain evidence="4">GSBS06</strain>
    </source>
</reference>
<comment type="subcellular location">
    <subcellularLocation>
        <location evidence="1">Cytoplasm</location>
    </subcellularLocation>
</comment>
<feature type="domain" description="NTF2" evidence="3">
    <location>
        <begin position="7"/>
        <end position="116"/>
    </location>
</feature>
<dbReference type="CDD" id="cd00780">
    <property type="entry name" value="NTF2"/>
    <property type="match status" value="2"/>
</dbReference>
<gene>
    <name evidence="4" type="ORF">ASTO00021_LOCUS14904</name>
</gene>
<dbReference type="PROSITE" id="PS50177">
    <property type="entry name" value="NTF2_DOMAIN"/>
    <property type="match status" value="2"/>
</dbReference>
<feature type="domain" description="NTF2" evidence="3">
    <location>
        <begin position="131"/>
        <end position="243"/>
    </location>
</feature>
<sequence length="247" mass="27227">MNNPKQVGEQFIAQYYGMFDTNRAQCLQFFSDASTYSFEGETCKGKQAIGNKLSSLNIPAGTKRTVSTKDVQPSAVGQGAIVLFVTGEWGGQLYQETFQLVPTGNSYYVHNGIFRVGNNNPFNSPPEATDVSKAFIQHYFTTYDTNRENLASLYRNSSYLSHEGTECSGPQAIVARFNALPKVQHDGNSLTVDVQCVNGTQIVFMFISGQMSIDGANPLKFAQMFQLFQEGGGYFVGNQIFRLNYGG</sequence>
<dbReference type="GO" id="GO:0005635">
    <property type="term" value="C:nuclear envelope"/>
    <property type="evidence" value="ECO:0007669"/>
    <property type="project" value="UniProtKB-ARBA"/>
</dbReference>
<dbReference type="GO" id="GO:0005737">
    <property type="term" value="C:cytoplasm"/>
    <property type="evidence" value="ECO:0007669"/>
    <property type="project" value="UniProtKB-SubCell"/>
</dbReference>
<dbReference type="EMBL" id="HBIN01019547">
    <property type="protein sequence ID" value="CAE0444865.1"/>
    <property type="molecule type" value="Transcribed_RNA"/>
</dbReference>
<proteinExistence type="predicted"/>
<accession>A0A7S3V0Z3</accession>
<dbReference type="InterPro" id="IPR018222">
    <property type="entry name" value="Nuclear_transport_factor_2_euk"/>
</dbReference>
<protein>
    <recommendedName>
        <fullName evidence="3">NTF2 domain-containing protein</fullName>
    </recommendedName>
</protein>
<dbReference type="Gene3D" id="3.10.450.50">
    <property type="match status" value="2"/>
</dbReference>
<dbReference type="AlphaFoldDB" id="A0A7S3V0Z3"/>
<dbReference type="GO" id="GO:0006606">
    <property type="term" value="P:protein import into nucleus"/>
    <property type="evidence" value="ECO:0007669"/>
    <property type="project" value="UniProtKB-ARBA"/>
</dbReference>
<organism evidence="4">
    <name type="scientific">Aplanochytrium stocchinoi</name>
    <dbReference type="NCBI Taxonomy" id="215587"/>
    <lineage>
        <taxon>Eukaryota</taxon>
        <taxon>Sar</taxon>
        <taxon>Stramenopiles</taxon>
        <taxon>Bigyra</taxon>
        <taxon>Labyrinthulomycetes</taxon>
        <taxon>Thraustochytrida</taxon>
        <taxon>Thraustochytriidae</taxon>
        <taxon>Aplanochytrium</taxon>
    </lineage>
</organism>